<dbReference type="KEGG" id="bcad:DBX24_08870"/>
<keyword evidence="7" id="KW-0472">Membrane</keyword>
<dbReference type="InterPro" id="IPR000522">
    <property type="entry name" value="ABC_transptr_permease_BtuC"/>
</dbReference>
<evidence type="ECO:0000256" key="3">
    <source>
        <dbReference type="ARBA" id="ARBA00022448"/>
    </source>
</evidence>
<evidence type="ECO:0000313" key="8">
    <source>
        <dbReference type="EMBL" id="QHN65986.1"/>
    </source>
</evidence>
<name>A0A6P1QVE9_9FLAO</name>
<evidence type="ECO:0000256" key="2">
    <source>
        <dbReference type="ARBA" id="ARBA00007935"/>
    </source>
</evidence>
<dbReference type="Pfam" id="PF01032">
    <property type="entry name" value="FecCD"/>
    <property type="match status" value="1"/>
</dbReference>
<dbReference type="GO" id="GO:0033214">
    <property type="term" value="P:siderophore-iron import into cell"/>
    <property type="evidence" value="ECO:0007669"/>
    <property type="project" value="TreeGrafter"/>
</dbReference>
<dbReference type="GO" id="GO:0022857">
    <property type="term" value="F:transmembrane transporter activity"/>
    <property type="evidence" value="ECO:0007669"/>
    <property type="project" value="InterPro"/>
</dbReference>
<evidence type="ECO:0000256" key="7">
    <source>
        <dbReference type="ARBA" id="ARBA00023136"/>
    </source>
</evidence>
<evidence type="ECO:0000256" key="4">
    <source>
        <dbReference type="ARBA" id="ARBA00022475"/>
    </source>
</evidence>
<evidence type="ECO:0000256" key="5">
    <source>
        <dbReference type="ARBA" id="ARBA00022692"/>
    </source>
</evidence>
<dbReference type="PANTHER" id="PTHR30472">
    <property type="entry name" value="FERRIC ENTEROBACTIN TRANSPORT SYSTEM PERMEASE PROTEIN"/>
    <property type="match status" value="1"/>
</dbReference>
<keyword evidence="4" id="KW-1003">Cell membrane</keyword>
<comment type="similarity">
    <text evidence="2">Belongs to the binding-protein-dependent transport system permease family. FecCD subfamily.</text>
</comment>
<dbReference type="Gene3D" id="1.10.3470.10">
    <property type="entry name" value="ABC transporter involved in vitamin B12 uptake, BtuC"/>
    <property type="match status" value="1"/>
</dbReference>
<evidence type="ECO:0000256" key="6">
    <source>
        <dbReference type="ARBA" id="ARBA00022989"/>
    </source>
</evidence>
<accession>A0A6P1QVE9</accession>
<evidence type="ECO:0000313" key="9">
    <source>
        <dbReference type="Proteomes" id="UP000464318"/>
    </source>
</evidence>
<dbReference type="InterPro" id="IPR037294">
    <property type="entry name" value="ABC_BtuC-like"/>
</dbReference>
<keyword evidence="6" id="KW-1133">Transmembrane helix</keyword>
<keyword evidence="3" id="KW-0813">Transport</keyword>
<proteinExistence type="inferred from homology"/>
<evidence type="ECO:0000256" key="1">
    <source>
        <dbReference type="ARBA" id="ARBA00004651"/>
    </source>
</evidence>
<keyword evidence="9" id="KW-1185">Reference proteome</keyword>
<reference evidence="8 9" key="1">
    <citation type="submission" date="2018-04" db="EMBL/GenBank/DDBJ databases">
        <title>Characteristic and Complete Genome Sequencing of A Novel Member of Infective Endocarditis Causative Bacteria: Bergeyella cardium QL-PH.</title>
        <authorList>
            <person name="Pan H."/>
            <person name="Sun E."/>
            <person name="Zhang Y."/>
        </authorList>
    </citation>
    <scope>NUCLEOTIDE SEQUENCE [LARGE SCALE GENOMIC DNA]</scope>
    <source>
        <strain evidence="8 9">HPQL</strain>
    </source>
</reference>
<dbReference type="Proteomes" id="UP000464318">
    <property type="component" value="Chromosome"/>
</dbReference>
<dbReference type="RefSeq" id="WP_120488990.1">
    <property type="nucleotide sequence ID" value="NZ_CP029149.1"/>
</dbReference>
<protein>
    <submittedName>
        <fullName evidence="8">Iron chelate uptake ABC transporter family permease subunit</fullName>
    </submittedName>
</protein>
<dbReference type="SUPFAM" id="SSF81345">
    <property type="entry name" value="ABC transporter involved in vitamin B12 uptake, BtuC"/>
    <property type="match status" value="1"/>
</dbReference>
<dbReference type="AlphaFoldDB" id="A0A6P1QVE9"/>
<organism evidence="8 9">
    <name type="scientific">Bergeyella cardium</name>
    <dbReference type="NCBI Taxonomy" id="1585976"/>
    <lineage>
        <taxon>Bacteria</taxon>
        <taxon>Pseudomonadati</taxon>
        <taxon>Bacteroidota</taxon>
        <taxon>Flavobacteriia</taxon>
        <taxon>Flavobacteriales</taxon>
        <taxon>Weeksellaceae</taxon>
        <taxon>Bergeyella</taxon>
    </lineage>
</organism>
<comment type="subcellular location">
    <subcellularLocation>
        <location evidence="1">Cell membrane</location>
        <topology evidence="1">Multi-pass membrane protein</topology>
    </subcellularLocation>
</comment>
<dbReference type="PANTHER" id="PTHR30472:SF41">
    <property type="entry name" value="TRANSPORT SYSTEM PERMEASE PROTEIN"/>
    <property type="match status" value="1"/>
</dbReference>
<keyword evidence="5" id="KW-0812">Transmembrane</keyword>
<dbReference type="GO" id="GO:0005886">
    <property type="term" value="C:plasma membrane"/>
    <property type="evidence" value="ECO:0007669"/>
    <property type="project" value="UniProtKB-SubCell"/>
</dbReference>
<sequence length="323" mass="35200">MGRGFTKFYGVLVALAFFAAFLNLNTGFISLSTSDFLYTNSPNYDIAVLRFHRVIAVLIAGVSIPTAGFVLQEYFRNPLAGAEVLGISAVASLAVALYIFLSKDLLFPEFLQNNLLNLSAIVGSVLMLLILLAFSRRIADKSFLIIFGFLVSALAGAVISLLQFYADSQSLRNYILWSFGANNQLSGSQIFILGGTTLVGLALCIRVIKPLMGISLGENYALSLGVNLHRLKFLAIITTSLLSASVTAFMGSILFIGIVIPHFSRLLYNPSRLWHQWLLNMALGVLIMEVFSALSEVLSLSLNIISSIFGIPVILMMLIKGKR</sequence>
<dbReference type="EMBL" id="CP029149">
    <property type="protein sequence ID" value="QHN65986.1"/>
    <property type="molecule type" value="Genomic_DNA"/>
</dbReference>
<gene>
    <name evidence="8" type="ORF">DBX24_08870</name>
</gene>
<dbReference type="OrthoDB" id="9811721at2"/>